<comment type="similarity">
    <text evidence="1">Belongs to the thioredoxin family. DsbA subfamily.</text>
</comment>
<reference evidence="8 9" key="1">
    <citation type="journal article" date="2016" name="Nat. Commun.">
        <title>Thousands of microbial genomes shed light on interconnected biogeochemical processes in an aquifer system.</title>
        <authorList>
            <person name="Anantharaman K."/>
            <person name="Brown C.T."/>
            <person name="Hug L.A."/>
            <person name="Sharon I."/>
            <person name="Castelle C.J."/>
            <person name="Probst A.J."/>
            <person name="Thomas B.C."/>
            <person name="Singh A."/>
            <person name="Wilkins M.J."/>
            <person name="Karaoz U."/>
            <person name="Brodie E.L."/>
            <person name="Williams K.H."/>
            <person name="Hubbard S.S."/>
            <person name="Banfield J.F."/>
        </authorList>
    </citation>
    <scope>NUCLEOTIDE SEQUENCE [LARGE SCALE GENOMIC DNA]</scope>
</reference>
<feature type="transmembrane region" description="Helical" evidence="6">
    <location>
        <begin position="9"/>
        <end position="30"/>
    </location>
</feature>
<keyword evidence="6" id="KW-1133">Transmembrane helix</keyword>
<keyword evidence="2" id="KW-0732">Signal</keyword>
<keyword evidence="3" id="KW-0560">Oxidoreductase</keyword>
<name>A0A1G2G9V8_9BACT</name>
<evidence type="ECO:0000256" key="3">
    <source>
        <dbReference type="ARBA" id="ARBA00023002"/>
    </source>
</evidence>
<evidence type="ECO:0000256" key="6">
    <source>
        <dbReference type="SAM" id="Phobius"/>
    </source>
</evidence>
<dbReference type="PANTHER" id="PTHR13887:SF14">
    <property type="entry name" value="DISULFIDE BOND FORMATION PROTEIN D"/>
    <property type="match status" value="1"/>
</dbReference>
<evidence type="ECO:0000259" key="7">
    <source>
        <dbReference type="PROSITE" id="PS51352"/>
    </source>
</evidence>
<keyword evidence="4" id="KW-1015">Disulfide bond</keyword>
<dbReference type="EMBL" id="MHNN01000007">
    <property type="protein sequence ID" value="OGZ46641.1"/>
    <property type="molecule type" value="Genomic_DNA"/>
</dbReference>
<comment type="caution">
    <text evidence="8">The sequence shown here is derived from an EMBL/GenBank/DDBJ whole genome shotgun (WGS) entry which is preliminary data.</text>
</comment>
<dbReference type="AlphaFoldDB" id="A0A1G2G9V8"/>
<feature type="domain" description="Thioredoxin" evidence="7">
    <location>
        <begin position="43"/>
        <end position="242"/>
    </location>
</feature>
<organism evidence="8 9">
    <name type="scientific">Candidatus Ryanbacteria bacterium RIFCSPHIGHO2_02_FULL_45_13b</name>
    <dbReference type="NCBI Taxonomy" id="1802117"/>
    <lineage>
        <taxon>Bacteria</taxon>
        <taxon>Candidatus Ryaniibacteriota</taxon>
    </lineage>
</organism>
<dbReference type="Proteomes" id="UP000176576">
    <property type="component" value="Unassembled WGS sequence"/>
</dbReference>
<evidence type="ECO:0000256" key="4">
    <source>
        <dbReference type="ARBA" id="ARBA00023157"/>
    </source>
</evidence>
<dbReference type="Gene3D" id="3.40.30.10">
    <property type="entry name" value="Glutaredoxin"/>
    <property type="match status" value="1"/>
</dbReference>
<accession>A0A1G2G9V8</accession>
<gene>
    <name evidence="8" type="ORF">A3J54_01230</name>
</gene>
<proteinExistence type="inferred from homology"/>
<evidence type="ECO:0000256" key="5">
    <source>
        <dbReference type="ARBA" id="ARBA00023284"/>
    </source>
</evidence>
<dbReference type="InterPro" id="IPR013766">
    <property type="entry name" value="Thioredoxin_domain"/>
</dbReference>
<protein>
    <recommendedName>
        <fullName evidence="7">Thioredoxin domain-containing protein</fullName>
    </recommendedName>
</protein>
<evidence type="ECO:0000313" key="8">
    <source>
        <dbReference type="EMBL" id="OGZ46641.1"/>
    </source>
</evidence>
<evidence type="ECO:0000256" key="1">
    <source>
        <dbReference type="ARBA" id="ARBA00005791"/>
    </source>
</evidence>
<dbReference type="SUPFAM" id="SSF52833">
    <property type="entry name" value="Thioredoxin-like"/>
    <property type="match status" value="1"/>
</dbReference>
<sequence length="243" mass="25665">MNESQRNPYVIPLSILISGVLIAGAITYVGDGGFGKTGGKLGANVGEGIPPTPEGGNQLEAVLPLTSSDHVLGNPSAPVQIIEYSDLECPFCTRFHDTMKQVMDEYGKDGKVVWAYRHFPLEQIHPNARPAAIASECAAKLGGSEAFWSFIDGVFGRQEKTLSQSFFSEVAGTIGLDANAFDSCVSSENYAGLIDAHIENAIASGGRGTPFSIIIAKDGSKQVVNGAVPYATLKSQIEQALTN</sequence>
<dbReference type="InterPro" id="IPR012336">
    <property type="entry name" value="Thioredoxin-like_fold"/>
</dbReference>
<dbReference type="InterPro" id="IPR036249">
    <property type="entry name" value="Thioredoxin-like_sf"/>
</dbReference>
<dbReference type="PANTHER" id="PTHR13887">
    <property type="entry name" value="GLUTATHIONE S-TRANSFERASE KAPPA"/>
    <property type="match status" value="1"/>
</dbReference>
<evidence type="ECO:0000313" key="9">
    <source>
        <dbReference type="Proteomes" id="UP000176576"/>
    </source>
</evidence>
<dbReference type="Pfam" id="PF13462">
    <property type="entry name" value="Thioredoxin_4"/>
    <property type="match status" value="1"/>
</dbReference>
<keyword evidence="5" id="KW-0676">Redox-active center</keyword>
<evidence type="ECO:0000256" key="2">
    <source>
        <dbReference type="ARBA" id="ARBA00022729"/>
    </source>
</evidence>
<keyword evidence="6" id="KW-0812">Transmembrane</keyword>
<dbReference type="PROSITE" id="PS51352">
    <property type="entry name" value="THIOREDOXIN_2"/>
    <property type="match status" value="1"/>
</dbReference>
<dbReference type="GO" id="GO:0016491">
    <property type="term" value="F:oxidoreductase activity"/>
    <property type="evidence" value="ECO:0007669"/>
    <property type="project" value="UniProtKB-KW"/>
</dbReference>
<keyword evidence="6" id="KW-0472">Membrane</keyword>
<dbReference type="STRING" id="1802117.A3J54_01230"/>